<gene>
    <name evidence="1" type="ORF">H9712_07295</name>
</gene>
<evidence type="ECO:0000313" key="2">
    <source>
        <dbReference type="Proteomes" id="UP000823921"/>
    </source>
</evidence>
<dbReference type="Proteomes" id="UP000823921">
    <property type="component" value="Unassembled WGS sequence"/>
</dbReference>
<dbReference type="EMBL" id="DWXO01000070">
    <property type="protein sequence ID" value="HJB80774.1"/>
    <property type="molecule type" value="Genomic_DNA"/>
</dbReference>
<accession>A0A9D2MNI2</accession>
<proteinExistence type="predicted"/>
<sequence length="165" mass="18237">MDFGTIRERMVDYLQGQGIDAQCAYPEMSRVRRDGAVAAVSLRACQGGPEGFRDYLGERYDQESGQWQELYGRKIVLTFGLDLYAPQGCGAAGIQETFDRMAEALQREGPPGLTLQELSCGETEFDQGAGLYHRAVEAVCRGYLYAVAQEGGTFLDFIVRGESRI</sequence>
<comment type="caution">
    <text evidence="1">The sequence shown here is derived from an EMBL/GenBank/DDBJ whole genome shotgun (WGS) entry which is preliminary data.</text>
</comment>
<evidence type="ECO:0000313" key="1">
    <source>
        <dbReference type="EMBL" id="HJB80774.1"/>
    </source>
</evidence>
<dbReference type="AlphaFoldDB" id="A0A9D2MNI2"/>
<reference evidence="1" key="1">
    <citation type="journal article" date="2021" name="PeerJ">
        <title>Extensive microbial diversity within the chicken gut microbiome revealed by metagenomics and culture.</title>
        <authorList>
            <person name="Gilroy R."/>
            <person name="Ravi A."/>
            <person name="Getino M."/>
            <person name="Pursley I."/>
            <person name="Horton D.L."/>
            <person name="Alikhan N.F."/>
            <person name="Baker D."/>
            <person name="Gharbi K."/>
            <person name="Hall N."/>
            <person name="Watson M."/>
            <person name="Adriaenssens E.M."/>
            <person name="Foster-Nyarko E."/>
            <person name="Jarju S."/>
            <person name="Secka A."/>
            <person name="Antonio M."/>
            <person name="Oren A."/>
            <person name="Chaudhuri R.R."/>
            <person name="La Ragione R."/>
            <person name="Hildebrand F."/>
            <person name="Pallen M.J."/>
        </authorList>
    </citation>
    <scope>NUCLEOTIDE SEQUENCE</scope>
    <source>
        <strain evidence="1">CHK192-8294</strain>
    </source>
</reference>
<reference evidence="1" key="2">
    <citation type="submission" date="2021-04" db="EMBL/GenBank/DDBJ databases">
        <authorList>
            <person name="Gilroy R."/>
        </authorList>
    </citation>
    <scope>NUCLEOTIDE SEQUENCE</scope>
    <source>
        <strain evidence="1">CHK192-8294</strain>
    </source>
</reference>
<organism evidence="1 2">
    <name type="scientific">Candidatus Flavonifractor intestinigallinarum</name>
    <dbReference type="NCBI Taxonomy" id="2838586"/>
    <lineage>
        <taxon>Bacteria</taxon>
        <taxon>Bacillati</taxon>
        <taxon>Bacillota</taxon>
        <taxon>Clostridia</taxon>
        <taxon>Eubacteriales</taxon>
        <taxon>Oscillospiraceae</taxon>
        <taxon>Flavonifractor</taxon>
    </lineage>
</organism>
<protein>
    <submittedName>
        <fullName evidence="1">Uncharacterized protein</fullName>
    </submittedName>
</protein>
<name>A0A9D2MNI2_9FIRM</name>